<evidence type="ECO:0000313" key="1">
    <source>
        <dbReference type="EMBL" id="MBP1467076.1"/>
    </source>
</evidence>
<accession>A0ABS4DCA9</accession>
<comment type="caution">
    <text evidence="1">The sequence shown here is derived from an EMBL/GenBank/DDBJ whole genome shotgun (WGS) entry which is preliminary data.</text>
</comment>
<sequence>MKQEDLPHLRRHLVGTGRLEGARPLRLVIEGATTQAYSDAQIDDYQRGQREPLIRRPPMRLSLRAHFSHEAGVLRGTAGFGFWNYFLAGWPTMPRALWFFYGSPPSDIALASGVPGHGWKAAAIDAGRPQGLALFPVALLAAPLMRIPLLYRGWWPPLQRSIGASERLVGVPMTAWHTYTIEWGERTSRFLVDGRIILDEVPSPRGPMCFVAWIDNQYLVATPQGRLRWGLLDVPEAQWVEIDDAVYG</sequence>
<evidence type="ECO:0000313" key="2">
    <source>
        <dbReference type="Proteomes" id="UP001193081"/>
    </source>
</evidence>
<protein>
    <recommendedName>
        <fullName evidence="3">GH16 domain-containing protein</fullName>
    </recommendedName>
</protein>
<dbReference type="InterPro" id="IPR013320">
    <property type="entry name" value="ConA-like_dom_sf"/>
</dbReference>
<dbReference type="RefSeq" id="WP_135479303.1">
    <property type="nucleotide sequence ID" value="NZ_SIJK02000028.1"/>
</dbReference>
<evidence type="ECO:0008006" key="3">
    <source>
        <dbReference type="Google" id="ProtNLM"/>
    </source>
</evidence>
<dbReference type="EMBL" id="SIJK02000028">
    <property type="protein sequence ID" value="MBP1467076.1"/>
    <property type="molecule type" value="Genomic_DNA"/>
</dbReference>
<reference evidence="1 2" key="1">
    <citation type="submission" date="2021-03" db="EMBL/GenBank/DDBJ databases">
        <authorList>
            <person name="Grouzdev D.S."/>
        </authorList>
    </citation>
    <scope>NUCLEOTIDE SEQUENCE [LARGE SCALE GENOMIC DNA]</scope>
    <source>
        <strain evidence="1 2">M50-1</strain>
    </source>
</reference>
<proteinExistence type="predicted"/>
<dbReference type="SUPFAM" id="SSF49899">
    <property type="entry name" value="Concanavalin A-like lectins/glucanases"/>
    <property type="match status" value="1"/>
</dbReference>
<gene>
    <name evidence="1" type="ORF">EYB53_015280</name>
</gene>
<organism evidence="1 2">
    <name type="scientific">Candidatus Chloroploca mongolica</name>
    <dbReference type="NCBI Taxonomy" id="2528176"/>
    <lineage>
        <taxon>Bacteria</taxon>
        <taxon>Bacillati</taxon>
        <taxon>Chloroflexota</taxon>
        <taxon>Chloroflexia</taxon>
        <taxon>Chloroflexales</taxon>
        <taxon>Chloroflexineae</taxon>
        <taxon>Oscillochloridaceae</taxon>
        <taxon>Candidatus Chloroploca</taxon>
    </lineage>
</organism>
<keyword evidence="2" id="KW-1185">Reference proteome</keyword>
<name>A0ABS4DCA9_9CHLR</name>
<dbReference type="Proteomes" id="UP001193081">
    <property type="component" value="Unassembled WGS sequence"/>
</dbReference>